<accession>A0ABU7TMB3</accession>
<dbReference type="EMBL" id="MLCA01000002">
    <property type="protein sequence ID" value="MEE7490666.1"/>
    <property type="molecule type" value="Genomic_DNA"/>
</dbReference>
<protein>
    <submittedName>
        <fullName evidence="1">Uncharacterized protein</fullName>
    </submittedName>
</protein>
<comment type="caution">
    <text evidence="1">The sequence shown here is derived from an EMBL/GenBank/DDBJ whole genome shotgun (WGS) entry which is preliminary data.</text>
</comment>
<organism evidence="1 2">
    <name type="scientific">Methylobacterium oryzae</name>
    <dbReference type="NCBI Taxonomy" id="334852"/>
    <lineage>
        <taxon>Bacteria</taxon>
        <taxon>Pseudomonadati</taxon>
        <taxon>Pseudomonadota</taxon>
        <taxon>Alphaproteobacteria</taxon>
        <taxon>Hyphomicrobiales</taxon>
        <taxon>Methylobacteriaceae</taxon>
        <taxon>Methylobacterium</taxon>
    </lineage>
</organism>
<evidence type="ECO:0000313" key="2">
    <source>
        <dbReference type="Proteomes" id="UP001355206"/>
    </source>
</evidence>
<proteinExistence type="predicted"/>
<reference evidence="1 2" key="1">
    <citation type="journal article" date="2012" name="Genet. Mol. Biol.">
        <title>Analysis of 16S rRNA and mxaF genes revealing insights into Methylobacterium niche-specific plant association.</title>
        <authorList>
            <person name="Dourado M.N."/>
            <person name="Andreote F.D."/>
            <person name="Dini-Andreote F."/>
            <person name="Conti R."/>
            <person name="Araujo J.M."/>
            <person name="Araujo W.L."/>
        </authorList>
    </citation>
    <scope>NUCLEOTIDE SEQUENCE [LARGE SCALE GENOMIC DNA]</scope>
    <source>
        <strain evidence="1 2">TC3-10</strain>
    </source>
</reference>
<sequence>MTLLTDRKRWDAEALRHIAERDDPEAAWASMNVRLFAELQAAVDDNDRDALKRACRRADLRRVELSLVDGGAPDPALDAYLELILRSTPLSVYDPPEGPAPYTRSIDAARAFVAEALPGFWVSSGLCGLTGHASLWPDYNGPHGERLFREWPEDECPCEWSEDLAPGNGIGRECRAILAAAVRALSHRHELTGAARPGRDRSAA</sequence>
<dbReference type="RefSeq" id="WP_091778652.1">
    <property type="nucleotide sequence ID" value="NZ_MLCA01000002.1"/>
</dbReference>
<evidence type="ECO:0000313" key="1">
    <source>
        <dbReference type="EMBL" id="MEE7490666.1"/>
    </source>
</evidence>
<dbReference type="Proteomes" id="UP001355206">
    <property type="component" value="Unassembled WGS sequence"/>
</dbReference>
<name>A0ABU7TMB3_9HYPH</name>
<keyword evidence="2" id="KW-1185">Reference proteome</keyword>
<gene>
    <name evidence="1" type="ORF">MOTC310_09335</name>
</gene>